<dbReference type="Proteomes" id="UP000280825">
    <property type="component" value="Unassembled WGS sequence"/>
</dbReference>
<dbReference type="AlphaFoldDB" id="A0A3S0MFL1"/>
<dbReference type="GO" id="GO:0032259">
    <property type="term" value="P:methylation"/>
    <property type="evidence" value="ECO:0007669"/>
    <property type="project" value="UniProtKB-KW"/>
</dbReference>
<evidence type="ECO:0000259" key="1">
    <source>
        <dbReference type="Pfam" id="PF08241"/>
    </source>
</evidence>
<dbReference type="Gene3D" id="3.40.50.150">
    <property type="entry name" value="Vaccinia Virus protein VP39"/>
    <property type="match status" value="1"/>
</dbReference>
<protein>
    <submittedName>
        <fullName evidence="2">Methyltransferase domain-containing protein</fullName>
    </submittedName>
</protein>
<dbReference type="InterPro" id="IPR013216">
    <property type="entry name" value="Methyltransf_11"/>
</dbReference>
<accession>A0A3S0MFL1</accession>
<dbReference type="Pfam" id="PF08241">
    <property type="entry name" value="Methyltransf_11"/>
    <property type="match status" value="1"/>
</dbReference>
<keyword evidence="3" id="KW-1185">Reference proteome</keyword>
<gene>
    <name evidence="2" type="ORF">EKL98_04390</name>
</gene>
<organism evidence="2 3">
    <name type="scientific">Flavobacterium bomense</name>
    <dbReference type="NCBI Taxonomy" id="2497483"/>
    <lineage>
        <taxon>Bacteria</taxon>
        <taxon>Pseudomonadati</taxon>
        <taxon>Bacteroidota</taxon>
        <taxon>Flavobacteriia</taxon>
        <taxon>Flavobacteriales</taxon>
        <taxon>Flavobacteriaceae</taxon>
        <taxon>Flavobacterium</taxon>
    </lineage>
</organism>
<dbReference type="GO" id="GO:0008757">
    <property type="term" value="F:S-adenosylmethionine-dependent methyltransferase activity"/>
    <property type="evidence" value="ECO:0007669"/>
    <property type="project" value="InterPro"/>
</dbReference>
<evidence type="ECO:0000313" key="3">
    <source>
        <dbReference type="Proteomes" id="UP000280825"/>
    </source>
</evidence>
<evidence type="ECO:0000313" key="2">
    <source>
        <dbReference type="EMBL" id="RTZ06492.1"/>
    </source>
</evidence>
<comment type="caution">
    <text evidence="2">The sequence shown here is derived from an EMBL/GenBank/DDBJ whole genome shotgun (WGS) entry which is preliminary data.</text>
</comment>
<dbReference type="SUPFAM" id="SSF53335">
    <property type="entry name" value="S-adenosyl-L-methionine-dependent methyltransferases"/>
    <property type="match status" value="1"/>
</dbReference>
<proteinExistence type="predicted"/>
<keyword evidence="2" id="KW-0808">Transferase</keyword>
<dbReference type="InterPro" id="IPR029063">
    <property type="entry name" value="SAM-dependent_MTases_sf"/>
</dbReference>
<name>A0A3S0MFL1_9FLAO</name>
<keyword evidence="2" id="KW-0489">Methyltransferase</keyword>
<dbReference type="EMBL" id="RYDJ01000003">
    <property type="protein sequence ID" value="RTZ06492.1"/>
    <property type="molecule type" value="Genomic_DNA"/>
</dbReference>
<feature type="domain" description="Methyltransferase type 11" evidence="1">
    <location>
        <begin position="111"/>
        <end position="158"/>
    </location>
</feature>
<reference evidence="2 3" key="1">
    <citation type="submission" date="2018-12" db="EMBL/GenBank/DDBJ databases">
        <title>Flavobacterium sp. nov., isolated from glacier ice.</title>
        <authorList>
            <person name="Liu Q."/>
            <person name="Xin Y.-H."/>
        </authorList>
    </citation>
    <scope>NUCLEOTIDE SEQUENCE [LARGE SCALE GENOMIC DNA]</scope>
    <source>
        <strain evidence="2 3">RB1N8</strain>
    </source>
</reference>
<sequence length="269" mass="31199">MYTIIMSKIQTLLKTYVTTGYYGIKCLVKDKFFPYKGRTIKRMDLFLKYFNGKIGIEIGGPSAIFSKEIPIYQVIDSLDGCNFSSQTIWEGTIVEGQNFNYLGSKKGHQYICEASNLKEIPDNKYDFLIASHCLEHCANTLKTVKEWVRVIKKGGAILLILPDKRYTFDHNRPISTFGHFENDLNNGINETDLTHLTEILELHDLNMDLAAGTKEQFKKRSFANHENRCLHHHVFDFKLLQNVYKYFDIKVVNLTFVKPYHQIILGIKR</sequence>